<evidence type="ECO:0000256" key="6">
    <source>
        <dbReference type="SAM" id="MobiDB-lite"/>
    </source>
</evidence>
<comment type="subcellular location">
    <subcellularLocation>
        <location evidence="1">Membrane</location>
        <topology evidence="1">Multi-pass membrane protein</topology>
    </subcellularLocation>
</comment>
<feature type="compositionally biased region" description="Basic residues" evidence="6">
    <location>
        <begin position="41"/>
        <end position="50"/>
    </location>
</feature>
<evidence type="ECO:0000256" key="5">
    <source>
        <dbReference type="ARBA" id="ARBA00023136"/>
    </source>
</evidence>
<dbReference type="Proteomes" id="UP000186817">
    <property type="component" value="Unassembled WGS sequence"/>
</dbReference>
<dbReference type="OrthoDB" id="378564at2759"/>
<feature type="transmembrane region" description="Helical" evidence="7">
    <location>
        <begin position="53"/>
        <end position="72"/>
    </location>
</feature>
<organism evidence="8 9">
    <name type="scientific">Symbiodinium microadriaticum</name>
    <name type="common">Dinoflagellate</name>
    <name type="synonym">Zooxanthella microadriatica</name>
    <dbReference type="NCBI Taxonomy" id="2951"/>
    <lineage>
        <taxon>Eukaryota</taxon>
        <taxon>Sar</taxon>
        <taxon>Alveolata</taxon>
        <taxon>Dinophyceae</taxon>
        <taxon>Suessiales</taxon>
        <taxon>Symbiodiniaceae</taxon>
        <taxon>Symbiodinium</taxon>
    </lineage>
</organism>
<dbReference type="InterPro" id="IPR008429">
    <property type="entry name" value="CLPTM1"/>
</dbReference>
<dbReference type="GO" id="GO:0016020">
    <property type="term" value="C:membrane"/>
    <property type="evidence" value="ECO:0007669"/>
    <property type="project" value="UniProtKB-SubCell"/>
</dbReference>
<keyword evidence="5 7" id="KW-0472">Membrane</keyword>
<proteinExistence type="inferred from homology"/>
<feature type="compositionally biased region" description="Basic and acidic residues" evidence="6">
    <location>
        <begin position="510"/>
        <end position="522"/>
    </location>
</feature>
<feature type="region of interest" description="Disordered" evidence="6">
    <location>
        <begin position="1"/>
        <end position="53"/>
    </location>
</feature>
<gene>
    <name evidence="8" type="primary">cnrB</name>
    <name evidence="8" type="ORF">AK812_SmicGene23235</name>
</gene>
<evidence type="ECO:0000313" key="8">
    <source>
        <dbReference type="EMBL" id="OLP94711.1"/>
    </source>
</evidence>
<comment type="similarity">
    <text evidence="2">Belongs to the CLPTM1 family.</text>
</comment>
<name>A0A1Q9DHQ3_SYMMI</name>
<comment type="caution">
    <text evidence="8">The sequence shown here is derived from an EMBL/GenBank/DDBJ whole genome shotgun (WGS) entry which is preliminary data.</text>
</comment>
<feature type="transmembrane region" description="Helical" evidence="7">
    <location>
        <begin position="446"/>
        <end position="464"/>
    </location>
</feature>
<evidence type="ECO:0000256" key="4">
    <source>
        <dbReference type="ARBA" id="ARBA00022989"/>
    </source>
</evidence>
<protein>
    <submittedName>
        <fullName evidence="8">CLPTM1-like membrane protein cnrB</fullName>
    </submittedName>
</protein>
<sequence length="537" mass="61819">MASGQPQPRAKRSETPVHDSKKDDVNAQPEAASQDSPEKSKAKKEKKKPAGKGLLGGAAEIVPVLILGYFSYVGKNLYGMLYPTFPDFDANHNYLQKYQNRIERGEFLTLNVFIKESKSQPTVPRDAKPDWTVRFPYDDEDFEPSSTSIPVNVTDKMLSKKRNVWVTARLLTERGDRIAEAHGGVVKYDKMKEETTKYWLLSGEICEDSTERKYGSSKEPLTARGIPKMQVRLVYDRTHYPRPWKYDHYYPTMYVDEFWMTNDQLIKFKTSGDDNFTTEIHFGLMSAARWRFQHTMEHSIKQMTQQYFSGEDDEAIVQMRDLFANTNSYLLIATMVVSVLHMIFEYLALKNDVLFWRRTDAETLKRFVSLRAVGLEIVCNVVLWFYLYDQESNWLILILSLGQIGVDCWKLTQVLEVNLAWKGVLVYPTFKSRVPHSSADDYDKMALIYLSYILLPIVVGYAGYSAKYECHKSVPAYMLHVAASLVYALGFALMEWRNCRHSIGMKVQRGWDSEPPKAKGESDNIPTENFPNQASLE</sequence>
<accession>A0A1Q9DHQ3</accession>
<dbReference type="PANTHER" id="PTHR21347:SF0">
    <property type="entry name" value="LIPID SCRAMBLASE CLPTM1L"/>
    <property type="match status" value="1"/>
</dbReference>
<reference evidence="8 9" key="1">
    <citation type="submission" date="2016-02" db="EMBL/GenBank/DDBJ databases">
        <title>Genome analysis of coral dinoflagellate symbionts highlights evolutionary adaptations to a symbiotic lifestyle.</title>
        <authorList>
            <person name="Aranda M."/>
            <person name="Li Y."/>
            <person name="Liew Y.J."/>
            <person name="Baumgarten S."/>
            <person name="Simakov O."/>
            <person name="Wilson M."/>
            <person name="Piel J."/>
            <person name="Ashoor H."/>
            <person name="Bougouffa S."/>
            <person name="Bajic V.B."/>
            <person name="Ryu T."/>
            <person name="Ravasi T."/>
            <person name="Bayer T."/>
            <person name="Micklem G."/>
            <person name="Kim H."/>
            <person name="Bhak J."/>
            <person name="Lajeunesse T.C."/>
            <person name="Voolstra C.R."/>
        </authorList>
    </citation>
    <scope>NUCLEOTIDE SEQUENCE [LARGE SCALE GENOMIC DNA]</scope>
    <source>
        <strain evidence="8 9">CCMP2467</strain>
    </source>
</reference>
<evidence type="ECO:0000256" key="1">
    <source>
        <dbReference type="ARBA" id="ARBA00004141"/>
    </source>
</evidence>
<keyword evidence="3 7" id="KW-0812">Transmembrane</keyword>
<evidence type="ECO:0000256" key="2">
    <source>
        <dbReference type="ARBA" id="ARBA00009310"/>
    </source>
</evidence>
<evidence type="ECO:0000256" key="3">
    <source>
        <dbReference type="ARBA" id="ARBA00022692"/>
    </source>
</evidence>
<keyword evidence="9" id="KW-1185">Reference proteome</keyword>
<dbReference type="Pfam" id="PF05602">
    <property type="entry name" value="CLPTM1"/>
    <property type="match status" value="1"/>
</dbReference>
<dbReference type="AlphaFoldDB" id="A0A1Q9DHQ3"/>
<evidence type="ECO:0000313" key="9">
    <source>
        <dbReference type="Proteomes" id="UP000186817"/>
    </source>
</evidence>
<dbReference type="PANTHER" id="PTHR21347">
    <property type="entry name" value="CLEFT LIP AND PALATE ASSOCIATED TRANSMEMBRANE PROTEIN-RELATED"/>
    <property type="match status" value="1"/>
</dbReference>
<keyword evidence="4 7" id="KW-1133">Transmembrane helix</keyword>
<evidence type="ECO:0000256" key="7">
    <source>
        <dbReference type="SAM" id="Phobius"/>
    </source>
</evidence>
<dbReference type="EMBL" id="LSRX01000532">
    <property type="protein sequence ID" value="OLP94711.1"/>
    <property type="molecule type" value="Genomic_DNA"/>
</dbReference>
<dbReference type="OMA" id="NIPTENF"/>
<feature type="region of interest" description="Disordered" evidence="6">
    <location>
        <begin position="510"/>
        <end position="537"/>
    </location>
</feature>
<feature type="compositionally biased region" description="Basic and acidic residues" evidence="6">
    <location>
        <begin position="11"/>
        <end position="25"/>
    </location>
</feature>
<dbReference type="GO" id="GO:0012505">
    <property type="term" value="C:endomembrane system"/>
    <property type="evidence" value="ECO:0007669"/>
    <property type="project" value="TreeGrafter"/>
</dbReference>
<feature type="compositionally biased region" description="Polar residues" evidence="6">
    <location>
        <begin position="524"/>
        <end position="537"/>
    </location>
</feature>
<feature type="transmembrane region" description="Helical" evidence="7">
    <location>
        <begin position="329"/>
        <end position="349"/>
    </location>
</feature>
<feature type="transmembrane region" description="Helical" evidence="7">
    <location>
        <begin position="476"/>
        <end position="496"/>
    </location>
</feature>